<evidence type="ECO:0000313" key="3">
    <source>
        <dbReference type="Proteomes" id="UP001172155"/>
    </source>
</evidence>
<keyword evidence="3" id="KW-1185">Reference proteome</keyword>
<name>A0AA40EQ08_9PEZI</name>
<dbReference type="AlphaFoldDB" id="A0AA40EQ08"/>
<dbReference type="EMBL" id="JAUKUD010000005">
    <property type="protein sequence ID" value="KAK0743363.1"/>
    <property type="molecule type" value="Genomic_DNA"/>
</dbReference>
<proteinExistence type="predicted"/>
<comment type="caution">
    <text evidence="2">The sequence shown here is derived from an EMBL/GenBank/DDBJ whole genome shotgun (WGS) entry which is preliminary data.</text>
</comment>
<feature type="compositionally biased region" description="Basic residues" evidence="1">
    <location>
        <begin position="79"/>
        <end position="89"/>
    </location>
</feature>
<reference evidence="2" key="1">
    <citation type="submission" date="2023-06" db="EMBL/GenBank/DDBJ databases">
        <title>Genome-scale phylogeny and comparative genomics of the fungal order Sordariales.</title>
        <authorList>
            <consortium name="Lawrence Berkeley National Laboratory"/>
            <person name="Hensen N."/>
            <person name="Bonometti L."/>
            <person name="Westerberg I."/>
            <person name="Brannstrom I.O."/>
            <person name="Guillou S."/>
            <person name="Cros-Aarteil S."/>
            <person name="Calhoun S."/>
            <person name="Haridas S."/>
            <person name="Kuo A."/>
            <person name="Mondo S."/>
            <person name="Pangilinan J."/>
            <person name="Riley R."/>
            <person name="LaButti K."/>
            <person name="Andreopoulos B."/>
            <person name="Lipzen A."/>
            <person name="Chen C."/>
            <person name="Yanf M."/>
            <person name="Daum C."/>
            <person name="Ng V."/>
            <person name="Clum A."/>
            <person name="Steindorff A."/>
            <person name="Ohm R."/>
            <person name="Martin F."/>
            <person name="Silar P."/>
            <person name="Natvig D."/>
            <person name="Lalanne C."/>
            <person name="Gautier V."/>
            <person name="Ament-velasquez S.L."/>
            <person name="Kruys A."/>
            <person name="Hutchinson M.I."/>
            <person name="Powell A.J."/>
            <person name="Barry K."/>
            <person name="Miller A.N."/>
            <person name="Grigoriev I.V."/>
            <person name="Debuchy R."/>
            <person name="Gladieux P."/>
            <person name="Thoren M.H."/>
            <person name="Johannesson H."/>
        </authorList>
    </citation>
    <scope>NUCLEOTIDE SEQUENCE</scope>
    <source>
        <strain evidence="2">SMH3187-1</strain>
    </source>
</reference>
<protein>
    <submittedName>
        <fullName evidence="2">Uncharacterized protein</fullName>
    </submittedName>
</protein>
<evidence type="ECO:0000256" key="1">
    <source>
        <dbReference type="SAM" id="MobiDB-lite"/>
    </source>
</evidence>
<accession>A0AA40EQ08</accession>
<dbReference type="Proteomes" id="UP001172155">
    <property type="component" value="Unassembled WGS sequence"/>
</dbReference>
<feature type="compositionally biased region" description="Basic and acidic residues" evidence="1">
    <location>
        <begin position="135"/>
        <end position="146"/>
    </location>
</feature>
<gene>
    <name evidence="2" type="ORF">B0T18DRAFT_182823</name>
</gene>
<evidence type="ECO:0000313" key="2">
    <source>
        <dbReference type="EMBL" id="KAK0743363.1"/>
    </source>
</evidence>
<organism evidence="2 3">
    <name type="scientific">Schizothecium vesticola</name>
    <dbReference type="NCBI Taxonomy" id="314040"/>
    <lineage>
        <taxon>Eukaryota</taxon>
        <taxon>Fungi</taxon>
        <taxon>Dikarya</taxon>
        <taxon>Ascomycota</taxon>
        <taxon>Pezizomycotina</taxon>
        <taxon>Sordariomycetes</taxon>
        <taxon>Sordariomycetidae</taxon>
        <taxon>Sordariales</taxon>
        <taxon>Schizotheciaceae</taxon>
        <taxon>Schizothecium</taxon>
    </lineage>
</organism>
<sequence length="201" mass="22606">MIRAARRSAPSAENNDVGATIRSPPPRSQTSISDGERRDGDSGILLRRNPESLQIPRERGTRSLQLDSTLEKNGGPERKTRKPRRKRAGRPPTCSSLRRRARNHGPISTPKTGPSREDASDLVVPSSQQSLTRDPSPRPRSETVGRDDEETKFDAIRSFLAPFDMNNDLGEWEFSKEEGNWWRLNKTTNSIIWAPTADMFS</sequence>
<feature type="region of interest" description="Disordered" evidence="1">
    <location>
        <begin position="1"/>
        <end position="151"/>
    </location>
</feature>